<keyword evidence="4" id="KW-1185">Reference proteome</keyword>
<dbReference type="Pfam" id="PF01497">
    <property type="entry name" value="Peripla_BP_2"/>
    <property type="match status" value="1"/>
</dbReference>
<evidence type="ECO:0000313" key="3">
    <source>
        <dbReference type="EMBL" id="TSE20398.1"/>
    </source>
</evidence>
<reference evidence="3 4" key="1">
    <citation type="submission" date="2019-07" db="EMBL/GenBank/DDBJ databases">
        <title>Tepidimonas alkaliphilus YIM 72238 draft genome.</title>
        <authorList>
            <person name="Da Costa M.S."/>
            <person name="Froufe H.J.C."/>
            <person name="Egas C."/>
            <person name="Albuquerque L."/>
        </authorList>
    </citation>
    <scope>NUCLEOTIDE SEQUENCE [LARGE SCALE GENOMIC DNA]</scope>
    <source>
        <strain evidence="3 4">YIM 72238</strain>
    </source>
</reference>
<feature type="domain" description="Fe/B12 periplasmic-binding" evidence="2">
    <location>
        <begin position="40"/>
        <end position="293"/>
    </location>
</feature>
<keyword evidence="1" id="KW-0175">Coiled coil</keyword>
<comment type="caution">
    <text evidence="3">The sequence shown here is derived from an EMBL/GenBank/DDBJ whole genome shotgun (WGS) entry which is preliminary data.</text>
</comment>
<dbReference type="OrthoDB" id="9797736at2"/>
<gene>
    <name evidence="3" type="primary">hmuT</name>
    <name evidence="3" type="ORF">Talka_00743</name>
</gene>
<accession>A0A554W9Z3</accession>
<dbReference type="PROSITE" id="PS50983">
    <property type="entry name" value="FE_B12_PBP"/>
    <property type="match status" value="1"/>
</dbReference>
<feature type="coiled-coil region" evidence="1">
    <location>
        <begin position="140"/>
        <end position="167"/>
    </location>
</feature>
<organism evidence="3 4">
    <name type="scientific">Tepidimonas alkaliphilus</name>
    <dbReference type="NCBI Taxonomy" id="2588942"/>
    <lineage>
        <taxon>Bacteria</taxon>
        <taxon>Pseudomonadati</taxon>
        <taxon>Pseudomonadota</taxon>
        <taxon>Betaproteobacteria</taxon>
        <taxon>Burkholderiales</taxon>
        <taxon>Tepidimonas</taxon>
    </lineage>
</organism>
<name>A0A554W9Z3_9BURK</name>
<dbReference type="InterPro" id="IPR002491">
    <property type="entry name" value="ABC_transptr_periplasmic_BD"/>
</dbReference>
<proteinExistence type="predicted"/>
<dbReference type="InterPro" id="IPR050902">
    <property type="entry name" value="ABC_Transporter_SBP"/>
</dbReference>
<protein>
    <submittedName>
        <fullName evidence="3">Hemin-binding periplasmic protein HmuT</fullName>
    </submittedName>
</protein>
<dbReference type="EMBL" id="VJNB01000003">
    <property type="protein sequence ID" value="TSE20398.1"/>
    <property type="molecule type" value="Genomic_DNA"/>
</dbReference>
<dbReference type="Proteomes" id="UP000315736">
    <property type="component" value="Unassembled WGS sequence"/>
</dbReference>
<evidence type="ECO:0000313" key="4">
    <source>
        <dbReference type="Proteomes" id="UP000315736"/>
    </source>
</evidence>
<dbReference type="PANTHER" id="PTHR30535:SF4">
    <property type="entry name" value="HEMIN-BINDING PERIPLASMIC PROTEIN HMUT"/>
    <property type="match status" value="1"/>
</dbReference>
<dbReference type="SUPFAM" id="SSF53807">
    <property type="entry name" value="Helical backbone' metal receptor"/>
    <property type="match status" value="1"/>
</dbReference>
<evidence type="ECO:0000259" key="2">
    <source>
        <dbReference type="PROSITE" id="PS50983"/>
    </source>
</evidence>
<dbReference type="RefSeq" id="WP_143889787.1">
    <property type="nucleotide sequence ID" value="NZ_VJNB01000003.1"/>
</dbReference>
<dbReference type="AlphaFoldDB" id="A0A554W9Z3"/>
<evidence type="ECO:0000256" key="1">
    <source>
        <dbReference type="SAM" id="Coils"/>
    </source>
</evidence>
<dbReference type="Gene3D" id="3.40.50.1980">
    <property type="entry name" value="Nitrogenase molybdenum iron protein domain"/>
    <property type="match status" value="2"/>
</dbReference>
<dbReference type="PANTHER" id="PTHR30535">
    <property type="entry name" value="VITAMIN B12-BINDING PROTEIN"/>
    <property type="match status" value="1"/>
</dbReference>
<sequence>MSRAGVCRAPSIWRRRDALAILMAAPAAAWSPVSAQRSPRLVTVGGALTEIAFALGAQGQLVGVDSTSDYPEAAQRLPRVGYMRQLSAEGVLALRPDALVATSEAGPAAVLRQLREAGLTLRLIPVTHDWDDLQRKIEVMAEVTQRLREGQALLERLRAQRQRLQAHVSPSTRGPRALFVLAHGGSPMVAGRQTAADAVLQLMGARNAVSGYAGYRPLSAEAVLTLQPDLIVTTTQSLRAVGGEAAFWARPEWALWPMERRRLWHDDALALLGFGPRLPEVIERAAQAIGTWRPA</sequence>